<dbReference type="InterPro" id="IPR029068">
    <property type="entry name" value="Glyas_Bleomycin-R_OHBP_Dase"/>
</dbReference>
<proteinExistence type="inferred from homology"/>
<dbReference type="Pfam" id="PF20066">
    <property type="entry name" value="Glyoxalase_8"/>
    <property type="match status" value="1"/>
</dbReference>
<dbReference type="Proteomes" id="UP000604117">
    <property type="component" value="Unassembled WGS sequence"/>
</dbReference>
<dbReference type="EMBL" id="BONE01000020">
    <property type="protein sequence ID" value="GIF73369.1"/>
    <property type="molecule type" value="Genomic_DNA"/>
</dbReference>
<dbReference type="InterPro" id="IPR037523">
    <property type="entry name" value="VOC_core"/>
</dbReference>
<evidence type="ECO:0000256" key="1">
    <source>
        <dbReference type="ARBA" id="ARBA00011051"/>
    </source>
</evidence>
<comment type="similarity">
    <text evidence="1">Belongs to the bleomycin resistance protein family.</text>
</comment>
<evidence type="ECO:0000256" key="2">
    <source>
        <dbReference type="ARBA" id="ARBA00021572"/>
    </source>
</evidence>
<sequence length="205" mass="22585">MRTFREAKEMAKALRTEMRAGKGVELTHSECLEIVAREFGFDNWNVLAARIEKEGRGRIVPRFLVDGLDIGDPRRATSTTIPVLAIGDEKRALNYYCDFLGFALDFGGPAGGPAGGPFFGQVIRGETTLRLSEEPGGGGNVTIHIGDVDAVREELSNRRGGVPEVETMFWGYRILDLTDPFGNRLQLSEPLDVDQRAAMPCWVGR</sequence>
<evidence type="ECO:0000313" key="5">
    <source>
        <dbReference type="EMBL" id="GIF73369.1"/>
    </source>
</evidence>
<comment type="caution">
    <text evidence="5">The sequence shown here is derived from an EMBL/GenBank/DDBJ whole genome shotgun (WGS) entry which is preliminary data.</text>
</comment>
<keyword evidence="6" id="KW-1185">Reference proteome</keyword>
<organism evidence="5 6">
    <name type="scientific">Asanoa siamensis</name>
    <dbReference type="NCBI Taxonomy" id="926357"/>
    <lineage>
        <taxon>Bacteria</taxon>
        <taxon>Bacillati</taxon>
        <taxon>Actinomycetota</taxon>
        <taxon>Actinomycetes</taxon>
        <taxon>Micromonosporales</taxon>
        <taxon>Micromonosporaceae</taxon>
        <taxon>Asanoa</taxon>
    </lineage>
</organism>
<gene>
    <name evidence="5" type="ORF">Asi02nite_28870</name>
</gene>
<keyword evidence="3" id="KW-0046">Antibiotic resistance</keyword>
<dbReference type="RefSeq" id="WP_203713271.1">
    <property type="nucleotide sequence ID" value="NZ_BONE01000020.1"/>
</dbReference>
<protein>
    <recommendedName>
        <fullName evidence="2">Bleomycin resistance protein</fullName>
    </recommendedName>
</protein>
<evidence type="ECO:0000313" key="6">
    <source>
        <dbReference type="Proteomes" id="UP000604117"/>
    </source>
</evidence>
<dbReference type="SUPFAM" id="SSF54593">
    <property type="entry name" value="Glyoxalase/Bleomycin resistance protein/Dihydroxybiphenyl dioxygenase"/>
    <property type="match status" value="1"/>
</dbReference>
<reference evidence="5 6" key="1">
    <citation type="submission" date="2021-01" db="EMBL/GenBank/DDBJ databases">
        <title>Whole genome shotgun sequence of Asanoa siamensis NBRC 107932.</title>
        <authorList>
            <person name="Komaki H."/>
            <person name="Tamura T."/>
        </authorList>
    </citation>
    <scope>NUCLEOTIDE SEQUENCE [LARGE SCALE GENOMIC DNA]</scope>
    <source>
        <strain evidence="5 6">NBRC 107932</strain>
    </source>
</reference>
<evidence type="ECO:0000256" key="3">
    <source>
        <dbReference type="ARBA" id="ARBA00023251"/>
    </source>
</evidence>
<dbReference type="InterPro" id="IPR045517">
    <property type="entry name" value="Glyoxalase_8"/>
</dbReference>
<dbReference type="InterPro" id="IPR000335">
    <property type="entry name" value="Bleomycin-R"/>
</dbReference>
<dbReference type="PROSITE" id="PS51819">
    <property type="entry name" value="VOC"/>
    <property type="match status" value="1"/>
</dbReference>
<dbReference type="Pfam" id="PF19581">
    <property type="entry name" value="Glyoxalase_7"/>
    <property type="match status" value="1"/>
</dbReference>
<name>A0ABQ4CQ10_9ACTN</name>
<feature type="domain" description="VOC" evidence="4">
    <location>
        <begin position="75"/>
        <end position="190"/>
    </location>
</feature>
<dbReference type="Gene3D" id="3.10.180.10">
    <property type="entry name" value="2,3-Dihydroxybiphenyl 1,2-Dioxygenase, domain 1"/>
    <property type="match status" value="1"/>
</dbReference>
<accession>A0ABQ4CQ10</accession>
<evidence type="ECO:0000259" key="4">
    <source>
        <dbReference type="PROSITE" id="PS51819"/>
    </source>
</evidence>